<accession>A0A426WWG1</accession>
<organism evidence="1 2">
    <name type="scientific">Ensete ventricosum</name>
    <name type="common">Abyssinian banana</name>
    <name type="synonym">Musa ensete</name>
    <dbReference type="NCBI Taxonomy" id="4639"/>
    <lineage>
        <taxon>Eukaryota</taxon>
        <taxon>Viridiplantae</taxon>
        <taxon>Streptophyta</taxon>
        <taxon>Embryophyta</taxon>
        <taxon>Tracheophyta</taxon>
        <taxon>Spermatophyta</taxon>
        <taxon>Magnoliopsida</taxon>
        <taxon>Liliopsida</taxon>
        <taxon>Zingiberales</taxon>
        <taxon>Musaceae</taxon>
        <taxon>Ensete</taxon>
    </lineage>
</organism>
<reference evidence="1 2" key="1">
    <citation type="journal article" date="2014" name="Agronomy (Basel)">
        <title>A Draft Genome Sequence for Ensete ventricosum, the Drought-Tolerant Tree Against Hunger.</title>
        <authorList>
            <person name="Harrison J."/>
            <person name="Moore K.A."/>
            <person name="Paszkiewicz K."/>
            <person name="Jones T."/>
            <person name="Grant M."/>
            <person name="Ambacheew D."/>
            <person name="Muzemil S."/>
            <person name="Studholme D.J."/>
        </authorList>
    </citation>
    <scope>NUCLEOTIDE SEQUENCE [LARGE SCALE GENOMIC DNA]</scope>
</reference>
<dbReference type="Proteomes" id="UP000287651">
    <property type="component" value="Unassembled WGS sequence"/>
</dbReference>
<sequence length="53" mass="6093">MGRRTSMVSQINTMVINFAQSRVQSQVSIDFSCTILEFQNTGHSQRSFPWQIV</sequence>
<gene>
    <name evidence="1" type="ORF">B296_00057723</name>
</gene>
<proteinExistence type="predicted"/>
<dbReference type="EMBL" id="AMZH03037876">
    <property type="protein sequence ID" value="RRT31595.1"/>
    <property type="molecule type" value="Genomic_DNA"/>
</dbReference>
<dbReference type="AlphaFoldDB" id="A0A426WWG1"/>
<comment type="caution">
    <text evidence="1">The sequence shown here is derived from an EMBL/GenBank/DDBJ whole genome shotgun (WGS) entry which is preliminary data.</text>
</comment>
<evidence type="ECO:0000313" key="1">
    <source>
        <dbReference type="EMBL" id="RRT31595.1"/>
    </source>
</evidence>
<name>A0A426WWG1_ENSVE</name>
<protein>
    <submittedName>
        <fullName evidence="1">Uncharacterized protein</fullName>
    </submittedName>
</protein>
<evidence type="ECO:0000313" key="2">
    <source>
        <dbReference type="Proteomes" id="UP000287651"/>
    </source>
</evidence>